<comment type="caution">
    <text evidence="4">The sequence shown here is derived from an EMBL/GenBank/DDBJ whole genome shotgun (WGS) entry which is preliminary data.</text>
</comment>
<evidence type="ECO:0000313" key="4">
    <source>
        <dbReference type="EMBL" id="PWV98726.1"/>
    </source>
</evidence>
<reference evidence="4 5" key="1">
    <citation type="submission" date="2018-05" db="EMBL/GenBank/DDBJ databases">
        <title>Genomic Encyclopedia of Type Strains, Phase IV (KMG-IV): sequencing the most valuable type-strain genomes for metagenomic binning, comparative biology and taxonomic classification.</title>
        <authorList>
            <person name="Goeker M."/>
        </authorList>
    </citation>
    <scope>NUCLEOTIDE SEQUENCE [LARGE SCALE GENOMIC DNA]</scope>
    <source>
        <strain evidence="4 5">DSM 16791</strain>
    </source>
</reference>
<protein>
    <submittedName>
        <fullName evidence="4">Sulfotransferase domain-containing protein</fullName>
    </submittedName>
</protein>
<dbReference type="InterPro" id="IPR037359">
    <property type="entry name" value="NST/OST"/>
</dbReference>
<accession>A0A317PFJ2</accession>
<keyword evidence="5" id="KW-1185">Reference proteome</keyword>
<dbReference type="SUPFAM" id="SSF52540">
    <property type="entry name" value="P-loop containing nucleoside triphosphate hydrolases"/>
    <property type="match status" value="1"/>
</dbReference>
<evidence type="ECO:0000256" key="2">
    <source>
        <dbReference type="ARBA" id="ARBA00023180"/>
    </source>
</evidence>
<dbReference type="Gene3D" id="3.40.50.300">
    <property type="entry name" value="P-loop containing nucleotide triphosphate hydrolases"/>
    <property type="match status" value="1"/>
</dbReference>
<evidence type="ECO:0000313" key="5">
    <source>
        <dbReference type="Proteomes" id="UP000246352"/>
    </source>
</evidence>
<sequence length="261" mass="29128">MPKGTGSRQANLIGIGAPRTATSSLARMLQASQEVFVPEEKELNGFGIDTSVTAERYDMSFAKATVEQHYLADITPVYLSNEQMPERIRSYNPDARIIATLREPVSRVVSQYRHMKSVVDTSLGPDLALDIESYVKRGLAEIGGHSPAENTWYSAAMNIRHSLYGSHLSRYYRCFPRDRILVLIYEDLTGPTPAAGKGVWEQQLKDFLGVTTDQTHWQNRAEGFETEISEELKGELRTLFAPEVALAGELIGRDLAGLWGY</sequence>
<dbReference type="AlphaFoldDB" id="A0A317PFJ2"/>
<evidence type="ECO:0000256" key="1">
    <source>
        <dbReference type="ARBA" id="ARBA00022679"/>
    </source>
</evidence>
<keyword evidence="2" id="KW-0325">Glycoprotein</keyword>
<dbReference type="Pfam" id="PF00685">
    <property type="entry name" value="Sulfotransfer_1"/>
    <property type="match status" value="1"/>
</dbReference>
<evidence type="ECO:0000259" key="3">
    <source>
        <dbReference type="Pfam" id="PF00685"/>
    </source>
</evidence>
<keyword evidence="1 4" id="KW-0808">Transferase</keyword>
<dbReference type="InterPro" id="IPR000863">
    <property type="entry name" value="Sulfotransferase_dom"/>
</dbReference>
<feature type="domain" description="Sulfotransferase" evidence="3">
    <location>
        <begin position="82"/>
        <end position="190"/>
    </location>
</feature>
<gene>
    <name evidence="4" type="ORF">DFR52_10415</name>
</gene>
<dbReference type="PANTHER" id="PTHR10605">
    <property type="entry name" value="HEPARAN SULFATE SULFOTRANSFERASE"/>
    <property type="match status" value="1"/>
</dbReference>
<dbReference type="RefSeq" id="WP_110032915.1">
    <property type="nucleotide sequence ID" value="NZ_QGTR01000004.1"/>
</dbReference>
<proteinExistence type="predicted"/>
<dbReference type="Proteomes" id="UP000246352">
    <property type="component" value="Unassembled WGS sequence"/>
</dbReference>
<name>A0A317PFJ2_9HYPH</name>
<dbReference type="OrthoDB" id="981508at2"/>
<dbReference type="GO" id="GO:0008146">
    <property type="term" value="F:sulfotransferase activity"/>
    <property type="evidence" value="ECO:0007669"/>
    <property type="project" value="InterPro"/>
</dbReference>
<dbReference type="InterPro" id="IPR027417">
    <property type="entry name" value="P-loop_NTPase"/>
</dbReference>
<dbReference type="PANTHER" id="PTHR10605:SF56">
    <property type="entry name" value="BIFUNCTIONAL HEPARAN SULFATE N-DEACETYLASE_N-SULFOTRANSFERASE"/>
    <property type="match status" value="1"/>
</dbReference>
<dbReference type="EMBL" id="QGTR01000004">
    <property type="protein sequence ID" value="PWV98726.1"/>
    <property type="molecule type" value="Genomic_DNA"/>
</dbReference>
<organism evidence="4 5">
    <name type="scientific">Hoeflea marina</name>
    <dbReference type="NCBI Taxonomy" id="274592"/>
    <lineage>
        <taxon>Bacteria</taxon>
        <taxon>Pseudomonadati</taxon>
        <taxon>Pseudomonadota</taxon>
        <taxon>Alphaproteobacteria</taxon>
        <taxon>Hyphomicrobiales</taxon>
        <taxon>Rhizobiaceae</taxon>
        <taxon>Hoeflea</taxon>
    </lineage>
</organism>